<dbReference type="EMBL" id="LEPB01000004">
    <property type="protein sequence ID" value="RCA11444.1"/>
    <property type="molecule type" value="Genomic_DNA"/>
</dbReference>
<protein>
    <recommendedName>
        <fullName evidence="1">Replication initiator A N-terminal domain-containing protein</fullName>
    </recommendedName>
</protein>
<feature type="domain" description="Replication initiator A N-terminal" evidence="1">
    <location>
        <begin position="22"/>
        <end position="96"/>
    </location>
</feature>
<proteinExistence type="predicted"/>
<evidence type="ECO:0000259" key="1">
    <source>
        <dbReference type="Pfam" id="PF06970"/>
    </source>
</evidence>
<reference evidence="2 3" key="1">
    <citation type="submission" date="2015-06" db="EMBL/GenBank/DDBJ databases">
        <title>The Genome Sequence of Enterococcus durans 4EA1.</title>
        <authorList>
            <consortium name="The Broad Institute Genomics Platform"/>
            <consortium name="The Broad Institute Genome Sequencing Center for Infectious Disease"/>
            <person name="Earl A.M."/>
            <person name="Van Tyne D."/>
            <person name="Lebreton F."/>
            <person name="Saavedra J.T."/>
            <person name="Gilmore M.S."/>
            <person name="Manson Mcguire A."/>
            <person name="Clock S."/>
            <person name="Crupain M."/>
            <person name="Rangan U."/>
            <person name="Young S."/>
            <person name="Abouelleil A."/>
            <person name="Cao P."/>
            <person name="Chapman S.B."/>
            <person name="Griggs A."/>
            <person name="Priest M."/>
            <person name="Shea T."/>
            <person name="Wortman J."/>
            <person name="Nusbaum C."/>
            <person name="Birren B."/>
        </authorList>
    </citation>
    <scope>NUCLEOTIDE SEQUENCE [LARGE SCALE GENOMIC DNA]</scope>
    <source>
        <strain evidence="2 3">4EA1</strain>
    </source>
</reference>
<organism evidence="2 3">
    <name type="scientific">Enterococcus durans</name>
    <dbReference type="NCBI Taxonomy" id="53345"/>
    <lineage>
        <taxon>Bacteria</taxon>
        <taxon>Bacillati</taxon>
        <taxon>Bacillota</taxon>
        <taxon>Bacilli</taxon>
        <taxon>Lactobacillales</taxon>
        <taxon>Enterococcaceae</taxon>
        <taxon>Enterococcus</taxon>
    </lineage>
</organism>
<dbReference type="RefSeq" id="WP_104880790.1">
    <property type="nucleotide sequence ID" value="NZ_LEPB01000004.1"/>
</dbReference>
<sequence length="337" mass="40105">MEEIDKLIAQYAYSKDDVYAEKYLKYPIFLDKHKKYKKMKQSTKKVYMYLKKQNEYSLENSKVDSKGRIFLIFAIEKIAEKSCLTKKTVISALRELEEYKLITIKKNGFNKKTGKNNPNFYYLLKPEFSEGDFYKKKCIEENLHLPTNQHYSPSEKNTPSDKSTFDGDKSFPLPGKKFLQELNHSSKDFKDFKESQNADFIDSLSVENKKLDEILIESLIEKEWLYQVWGDNIVNCLKLVGNNDYSQFYDWYKKFKYAIKSAEKEQKIQLKIIYEICNNKYFVDYVREQLSMTLRDLIRRAKTDHRIKQKDDYIFASLKNKALELIELQISEGIDKQ</sequence>
<gene>
    <name evidence="2" type="ORF">EA71_02202</name>
</gene>
<evidence type="ECO:0000313" key="3">
    <source>
        <dbReference type="Proteomes" id="UP000252797"/>
    </source>
</evidence>
<accession>A0A367CFV5</accession>
<name>A0A367CFV5_9ENTE</name>
<comment type="caution">
    <text evidence="2">The sequence shown here is derived from an EMBL/GenBank/DDBJ whole genome shotgun (WGS) entry which is preliminary data.</text>
</comment>
<evidence type="ECO:0000313" key="2">
    <source>
        <dbReference type="EMBL" id="RCA11444.1"/>
    </source>
</evidence>
<dbReference type="Proteomes" id="UP000252797">
    <property type="component" value="Unassembled WGS sequence"/>
</dbReference>
<dbReference type="InterPro" id="IPR010724">
    <property type="entry name" value="RepA_N"/>
</dbReference>
<dbReference type="Pfam" id="PF06970">
    <property type="entry name" value="RepA_N"/>
    <property type="match status" value="1"/>
</dbReference>
<dbReference type="AlphaFoldDB" id="A0A367CFV5"/>